<organism evidence="8 10">
    <name type="scientific">Neoehrlichia mikurensis</name>
    <dbReference type="NCBI Taxonomy" id="89586"/>
    <lineage>
        <taxon>Bacteria</taxon>
        <taxon>Pseudomonadati</taxon>
        <taxon>Pseudomonadota</taxon>
        <taxon>Alphaproteobacteria</taxon>
        <taxon>Rickettsiales</taxon>
        <taxon>Anaplasmataceae</taxon>
        <taxon>Candidatus Neoehrlichia</taxon>
    </lineage>
</organism>
<feature type="binding site" evidence="5">
    <location>
        <position position="346"/>
    </location>
    <ligand>
        <name>substrate</name>
    </ligand>
</feature>
<dbReference type="Pfam" id="PF02784">
    <property type="entry name" value="Orn_Arg_deC_N"/>
    <property type="match status" value="1"/>
</dbReference>
<protein>
    <recommendedName>
        <fullName evidence="5 6">Diaminopimelate decarboxylase</fullName>
        <shortName evidence="5">DAP decarboxylase</shortName>
        <shortName evidence="5">DAPDC</shortName>
        <ecNumber evidence="5 6">4.1.1.20</ecNumber>
    </recommendedName>
</protein>
<dbReference type="FunFam" id="3.20.20.10:FF:000003">
    <property type="entry name" value="Diaminopimelate decarboxylase"/>
    <property type="match status" value="1"/>
</dbReference>
<feature type="binding site" evidence="5">
    <location>
        <position position="279"/>
    </location>
    <ligand>
        <name>substrate</name>
    </ligand>
</feature>
<dbReference type="NCBIfam" id="TIGR01048">
    <property type="entry name" value="lysA"/>
    <property type="match status" value="1"/>
</dbReference>
<evidence type="ECO:0000259" key="7">
    <source>
        <dbReference type="Pfam" id="PF02784"/>
    </source>
</evidence>
<keyword evidence="2 5" id="KW-0210">Decarboxylase</keyword>
<dbReference type="Proteomes" id="UP001059822">
    <property type="component" value="Chromosome"/>
</dbReference>
<evidence type="ECO:0000256" key="3">
    <source>
        <dbReference type="ARBA" id="ARBA00022898"/>
    </source>
</evidence>
<sequence>MSYLPSSFFHYKSNILHVEDMNVLEIVKLSGTPTYCYSLQAIKNNYNEFKDNLPKNSTICYAIKANSNLSIIKLLSQWGAGADVVSEGEIRRAILSGIPQSKIVFSGVGKTAEEIAFAMDQRILQFNVESIEELYLINKIANQKNIIAPVAIRVNPSIDANTHKKISTGLKIHKFGISEEYINQVLNYNFSNLQIIGIAIHIGSQISELSIFQNVINKIKKIVKIFENNDIKISRIDIGGGLGIAYGKKESCLTIKEYSNIVKESFCNEQYEIICEPGRAIVGNAGVLLTKVLYHKSNSVKNHIVVDAGMNDLIRSALYNAEHEIVPVTRNNSHNIVADIVGPICESDDVFMHNYCIQNQKAGDILAICTTGAYGSSMSSNYNSKLLAEEVLVYSDKFYVIRNRQSYDAMLSNEVESLNKIGQKLF</sequence>
<keyword evidence="3 5" id="KW-0663">Pyridoxal phosphate</keyword>
<keyword evidence="11" id="KW-1185">Reference proteome</keyword>
<dbReference type="AlphaFoldDB" id="A0A9Q9C0Q7"/>
<gene>
    <name evidence="5 8" type="primary">lysA</name>
    <name evidence="9" type="ORF">LUA81_00145</name>
    <name evidence="8" type="ORF">LUA82_00140</name>
</gene>
<feature type="binding site" evidence="5">
    <location>
        <position position="241"/>
    </location>
    <ligand>
        <name>pyridoxal 5'-phosphate</name>
        <dbReference type="ChEBI" id="CHEBI:597326"/>
    </ligand>
</feature>
<feature type="binding site" evidence="5">
    <location>
        <position position="374"/>
    </location>
    <ligand>
        <name>substrate</name>
    </ligand>
</feature>
<dbReference type="InterPro" id="IPR022653">
    <property type="entry name" value="De-COase2_pyr-phos_BS"/>
</dbReference>
<comment type="subunit">
    <text evidence="5">Homodimer.</text>
</comment>
<keyword evidence="5" id="KW-0457">Lysine biosynthesis</keyword>
<dbReference type="GO" id="GO:0030170">
    <property type="term" value="F:pyridoxal phosphate binding"/>
    <property type="evidence" value="ECO:0007669"/>
    <property type="project" value="UniProtKB-UniRule"/>
</dbReference>
<dbReference type="PANTHER" id="PTHR43727:SF2">
    <property type="entry name" value="GROUP IV DECARBOXYLASE"/>
    <property type="match status" value="1"/>
</dbReference>
<dbReference type="EMBL" id="CP089285">
    <property type="protein sequence ID" value="UTO56421.1"/>
    <property type="molecule type" value="Genomic_DNA"/>
</dbReference>
<evidence type="ECO:0000313" key="10">
    <source>
        <dbReference type="Proteomes" id="UP001059822"/>
    </source>
</evidence>
<dbReference type="CDD" id="cd06828">
    <property type="entry name" value="PLPDE_III_DapDC"/>
    <property type="match status" value="1"/>
</dbReference>
<feature type="domain" description="Orn/DAP/Arg decarboxylase 2 N-terminal" evidence="7">
    <location>
        <begin position="40"/>
        <end position="283"/>
    </location>
</feature>
<feature type="binding site" evidence="5">
    <location>
        <position position="315"/>
    </location>
    <ligand>
        <name>substrate</name>
    </ligand>
</feature>
<feature type="modified residue" description="N6-(pyridoxal phosphate)lysine" evidence="5">
    <location>
        <position position="64"/>
    </location>
</feature>
<dbReference type="InterPro" id="IPR002986">
    <property type="entry name" value="DAP_deCOOHase_LysA"/>
</dbReference>
<evidence type="ECO:0000256" key="4">
    <source>
        <dbReference type="ARBA" id="ARBA00023239"/>
    </source>
</evidence>
<evidence type="ECO:0000256" key="6">
    <source>
        <dbReference type="NCBIfam" id="TIGR01048"/>
    </source>
</evidence>
<keyword evidence="4 5" id="KW-0456">Lyase</keyword>
<dbReference type="RefSeq" id="WP_218193965.1">
    <property type="nucleotide sequence ID" value="NZ_CP054597.1"/>
</dbReference>
<keyword evidence="5" id="KW-0028">Amino-acid biosynthesis</keyword>
<reference evidence="8" key="1">
    <citation type="journal article" date="2022" name="Microorganisms">
        <title>Assembly and Comparison of Ca. Neoehrlichia mikurensis Genomes.</title>
        <authorList>
            <person name="Azagi T."/>
            <person name="Dirks R.P."/>
            <person name="Yebra-Pimentel E.S."/>
            <person name="Schaap P.J."/>
            <person name="Koehorst J.J."/>
            <person name="Esser H.J."/>
            <person name="Sprong H."/>
        </authorList>
    </citation>
    <scope>NUCLEOTIDE SEQUENCE</scope>
    <source>
        <strain evidence="9">18-2804</strain>
        <strain evidence="8">18-2837</strain>
    </source>
</reference>
<comment type="cofactor">
    <cofactor evidence="1 5">
        <name>pyridoxal 5'-phosphate</name>
        <dbReference type="ChEBI" id="CHEBI:597326"/>
    </cofactor>
</comment>
<dbReference type="InterPro" id="IPR022644">
    <property type="entry name" value="De-COase2_N"/>
</dbReference>
<feature type="binding site" evidence="5">
    <location>
        <begin position="276"/>
        <end position="279"/>
    </location>
    <ligand>
        <name>pyridoxal 5'-phosphate</name>
        <dbReference type="ChEBI" id="CHEBI:597326"/>
    </ligand>
</feature>
<evidence type="ECO:0000313" key="11">
    <source>
        <dbReference type="Proteomes" id="UP001059985"/>
    </source>
</evidence>
<dbReference type="HAMAP" id="MF_02120">
    <property type="entry name" value="LysA"/>
    <property type="match status" value="1"/>
</dbReference>
<feature type="binding site" evidence="5">
    <location>
        <position position="319"/>
    </location>
    <ligand>
        <name>substrate</name>
    </ligand>
</feature>
<evidence type="ECO:0000256" key="2">
    <source>
        <dbReference type="ARBA" id="ARBA00022793"/>
    </source>
</evidence>
<comment type="catalytic activity">
    <reaction evidence="5">
        <text>meso-2,6-diaminopimelate + H(+) = L-lysine + CO2</text>
        <dbReference type="Rhea" id="RHEA:15101"/>
        <dbReference type="ChEBI" id="CHEBI:15378"/>
        <dbReference type="ChEBI" id="CHEBI:16526"/>
        <dbReference type="ChEBI" id="CHEBI:32551"/>
        <dbReference type="ChEBI" id="CHEBI:57791"/>
        <dbReference type="EC" id="4.1.1.20"/>
    </reaction>
</comment>
<comment type="similarity">
    <text evidence="5">Belongs to the Orn/Lys/Arg decarboxylase class-II family. LysA subfamily.</text>
</comment>
<dbReference type="PROSITE" id="PS00878">
    <property type="entry name" value="ODR_DC_2_1"/>
    <property type="match status" value="1"/>
</dbReference>
<dbReference type="Proteomes" id="UP001059985">
    <property type="component" value="Chromosome"/>
</dbReference>
<evidence type="ECO:0000313" key="8">
    <source>
        <dbReference type="EMBL" id="UTO55499.1"/>
    </source>
</evidence>
<evidence type="ECO:0000256" key="5">
    <source>
        <dbReference type="HAMAP-Rule" id="MF_02120"/>
    </source>
</evidence>
<comment type="pathway">
    <text evidence="5">Amino-acid biosynthesis; L-lysine biosynthesis via DAP pathway; L-lysine from DL-2,6-diaminopimelate: step 1/1.</text>
</comment>
<evidence type="ECO:0000313" key="9">
    <source>
        <dbReference type="EMBL" id="UTO56421.1"/>
    </source>
</evidence>
<feature type="binding site" evidence="5">
    <location>
        <position position="374"/>
    </location>
    <ligand>
        <name>pyridoxal 5'-phosphate</name>
        <dbReference type="ChEBI" id="CHEBI:597326"/>
    </ligand>
</feature>
<dbReference type="GO" id="GO:0009089">
    <property type="term" value="P:lysine biosynthetic process via diaminopimelate"/>
    <property type="evidence" value="ECO:0007669"/>
    <property type="project" value="UniProtKB-UniRule"/>
</dbReference>
<accession>A0A9Q9C0Q7</accession>
<comment type="function">
    <text evidence="5">Specifically catalyzes the decarboxylation of meso-diaminopimelate (meso-DAP) to L-lysine.</text>
</comment>
<dbReference type="GO" id="GO:0008836">
    <property type="term" value="F:diaminopimelate decarboxylase activity"/>
    <property type="evidence" value="ECO:0007669"/>
    <property type="project" value="UniProtKB-UniRule"/>
</dbReference>
<evidence type="ECO:0000256" key="1">
    <source>
        <dbReference type="ARBA" id="ARBA00001933"/>
    </source>
</evidence>
<proteinExistence type="inferred from homology"/>
<name>A0A9Q9C0Q7_9RICK</name>
<dbReference type="PANTHER" id="PTHR43727">
    <property type="entry name" value="DIAMINOPIMELATE DECARBOXYLASE"/>
    <property type="match status" value="1"/>
</dbReference>
<dbReference type="EMBL" id="CP089286">
    <property type="protein sequence ID" value="UTO55499.1"/>
    <property type="molecule type" value="Genomic_DNA"/>
</dbReference>
<dbReference type="EC" id="4.1.1.20" evidence="5 6"/>